<dbReference type="InterPro" id="IPR000524">
    <property type="entry name" value="Tscrpt_reg_HTH_GntR"/>
</dbReference>
<dbReference type="InterPro" id="IPR036390">
    <property type="entry name" value="WH_DNA-bd_sf"/>
</dbReference>
<dbReference type="SMART" id="SM00345">
    <property type="entry name" value="HTH_GNTR"/>
    <property type="match status" value="1"/>
</dbReference>
<dbReference type="GO" id="GO:0003700">
    <property type="term" value="F:DNA-binding transcription factor activity"/>
    <property type="evidence" value="ECO:0007669"/>
    <property type="project" value="InterPro"/>
</dbReference>
<dbReference type="Pfam" id="PF00392">
    <property type="entry name" value="GntR"/>
    <property type="match status" value="1"/>
</dbReference>
<evidence type="ECO:0000313" key="6">
    <source>
        <dbReference type="Proteomes" id="UP000586042"/>
    </source>
</evidence>
<organism evidence="5 6">
    <name type="scientific">Nonomuraea montanisoli</name>
    <dbReference type="NCBI Taxonomy" id="2741721"/>
    <lineage>
        <taxon>Bacteria</taxon>
        <taxon>Bacillati</taxon>
        <taxon>Actinomycetota</taxon>
        <taxon>Actinomycetes</taxon>
        <taxon>Streptosporangiales</taxon>
        <taxon>Streptosporangiaceae</taxon>
        <taxon>Nonomuraea</taxon>
    </lineage>
</organism>
<dbReference type="SUPFAM" id="SSF48008">
    <property type="entry name" value="GntR ligand-binding domain-like"/>
    <property type="match status" value="1"/>
</dbReference>
<evidence type="ECO:0000256" key="1">
    <source>
        <dbReference type="ARBA" id="ARBA00023015"/>
    </source>
</evidence>
<dbReference type="PANTHER" id="PTHR43537">
    <property type="entry name" value="TRANSCRIPTIONAL REGULATOR, GNTR FAMILY"/>
    <property type="match status" value="1"/>
</dbReference>
<dbReference type="SUPFAM" id="SSF46785">
    <property type="entry name" value="Winged helix' DNA-binding domain"/>
    <property type="match status" value="1"/>
</dbReference>
<keyword evidence="1" id="KW-0805">Transcription regulation</keyword>
<dbReference type="Proteomes" id="UP000586042">
    <property type="component" value="Unassembled WGS sequence"/>
</dbReference>
<dbReference type="InterPro" id="IPR011711">
    <property type="entry name" value="GntR_C"/>
</dbReference>
<evidence type="ECO:0000259" key="4">
    <source>
        <dbReference type="PROSITE" id="PS50949"/>
    </source>
</evidence>
<proteinExistence type="predicted"/>
<dbReference type="InterPro" id="IPR036388">
    <property type="entry name" value="WH-like_DNA-bd_sf"/>
</dbReference>
<gene>
    <name evidence="5" type="ORF">HTZ77_12285</name>
</gene>
<keyword evidence="6" id="KW-1185">Reference proteome</keyword>
<protein>
    <submittedName>
        <fullName evidence="5">GntR family transcriptional regulator</fullName>
    </submittedName>
</protein>
<dbReference type="Gene3D" id="1.20.120.530">
    <property type="entry name" value="GntR ligand-binding domain-like"/>
    <property type="match status" value="1"/>
</dbReference>
<evidence type="ECO:0000256" key="3">
    <source>
        <dbReference type="ARBA" id="ARBA00023163"/>
    </source>
</evidence>
<dbReference type="GO" id="GO:0003677">
    <property type="term" value="F:DNA binding"/>
    <property type="evidence" value="ECO:0007669"/>
    <property type="project" value="UniProtKB-KW"/>
</dbReference>
<feature type="domain" description="HTH gntR-type" evidence="4">
    <location>
        <begin position="16"/>
        <end position="83"/>
    </location>
</feature>
<keyword evidence="3" id="KW-0804">Transcription</keyword>
<comment type="caution">
    <text evidence="5">The sequence shown here is derived from an EMBL/GenBank/DDBJ whole genome shotgun (WGS) entry which is preliminary data.</text>
</comment>
<evidence type="ECO:0000256" key="2">
    <source>
        <dbReference type="ARBA" id="ARBA00023125"/>
    </source>
</evidence>
<dbReference type="PANTHER" id="PTHR43537:SF45">
    <property type="entry name" value="GNTR FAMILY REGULATORY PROTEIN"/>
    <property type="match status" value="1"/>
</dbReference>
<dbReference type="InterPro" id="IPR008920">
    <property type="entry name" value="TF_FadR/GntR_C"/>
</dbReference>
<evidence type="ECO:0000313" key="5">
    <source>
        <dbReference type="EMBL" id="NUW32206.1"/>
    </source>
</evidence>
<dbReference type="SMART" id="SM00895">
    <property type="entry name" value="FCD"/>
    <property type="match status" value="1"/>
</dbReference>
<dbReference type="EMBL" id="JABWGN010000004">
    <property type="protein sequence ID" value="NUW32206.1"/>
    <property type="molecule type" value="Genomic_DNA"/>
</dbReference>
<keyword evidence="2" id="KW-0238">DNA-binding</keyword>
<dbReference type="Pfam" id="PF07729">
    <property type="entry name" value="FCD"/>
    <property type="match status" value="1"/>
</dbReference>
<dbReference type="PROSITE" id="PS50949">
    <property type="entry name" value="HTH_GNTR"/>
    <property type="match status" value="1"/>
</dbReference>
<reference evidence="5 6" key="1">
    <citation type="submission" date="2020-06" db="EMBL/GenBank/DDBJ databases">
        <title>Nonomuraea sp. SMC257, a novel actinomycete isolated from soil.</title>
        <authorList>
            <person name="Chanama M."/>
        </authorList>
    </citation>
    <scope>NUCLEOTIDE SEQUENCE [LARGE SCALE GENOMIC DNA]</scope>
    <source>
        <strain evidence="5 6">SMC257</strain>
    </source>
</reference>
<dbReference type="Gene3D" id="1.10.10.10">
    <property type="entry name" value="Winged helix-like DNA-binding domain superfamily/Winged helix DNA-binding domain"/>
    <property type="match status" value="1"/>
</dbReference>
<dbReference type="CDD" id="cd07377">
    <property type="entry name" value="WHTH_GntR"/>
    <property type="match status" value="1"/>
</dbReference>
<name>A0A7Y6M375_9ACTN</name>
<sequence>MGAEHRLDLPAVGERQSLREQVAHALRAALVTGEMRPGVVYSAPALAQQFGVSATPVREAMLDLAKEGLVEAVRNKGFRVTELSARDLDELTELRRLIEVPTVARLAGDAPTGEFARLRPLAEDIVTAAERGDLLAYVDADLRFHLELLALSGNSRLVSVVTDLRNRARLYGLSQLPGEKLASSAREHLALLDALEAGERDAAGHIMAEHIGHVRGIWAGPGPAPGA</sequence>
<accession>A0A7Y6M375</accession>
<dbReference type="AlphaFoldDB" id="A0A7Y6M375"/>